<accession>A0A517M1Z2</accession>
<dbReference type="SUPFAM" id="SSF53448">
    <property type="entry name" value="Nucleotide-diphospho-sugar transferases"/>
    <property type="match status" value="1"/>
</dbReference>
<dbReference type="PANTHER" id="PTHR43685">
    <property type="entry name" value="GLYCOSYLTRANSFERASE"/>
    <property type="match status" value="1"/>
</dbReference>
<organism evidence="2 3">
    <name type="scientific">Rosistilla ulvae</name>
    <dbReference type="NCBI Taxonomy" id="1930277"/>
    <lineage>
        <taxon>Bacteria</taxon>
        <taxon>Pseudomonadati</taxon>
        <taxon>Planctomycetota</taxon>
        <taxon>Planctomycetia</taxon>
        <taxon>Pirellulales</taxon>
        <taxon>Pirellulaceae</taxon>
        <taxon>Rosistilla</taxon>
    </lineage>
</organism>
<dbReference type="InterPro" id="IPR001173">
    <property type="entry name" value="Glyco_trans_2-like"/>
</dbReference>
<protein>
    <submittedName>
        <fullName evidence="2">Glycosyltransferase EpsH</fullName>
        <ecNumber evidence="2">2.4.-.-</ecNumber>
    </submittedName>
</protein>
<keyword evidence="3" id="KW-1185">Reference proteome</keyword>
<reference evidence="2 3" key="1">
    <citation type="submission" date="2019-02" db="EMBL/GenBank/DDBJ databases">
        <title>Deep-cultivation of Planctomycetes and their phenomic and genomic characterization uncovers novel biology.</title>
        <authorList>
            <person name="Wiegand S."/>
            <person name="Jogler M."/>
            <person name="Boedeker C."/>
            <person name="Pinto D."/>
            <person name="Vollmers J."/>
            <person name="Rivas-Marin E."/>
            <person name="Kohn T."/>
            <person name="Peeters S.H."/>
            <person name="Heuer A."/>
            <person name="Rast P."/>
            <person name="Oberbeckmann S."/>
            <person name="Bunk B."/>
            <person name="Jeske O."/>
            <person name="Meyerdierks A."/>
            <person name="Storesund J.E."/>
            <person name="Kallscheuer N."/>
            <person name="Luecker S."/>
            <person name="Lage O.M."/>
            <person name="Pohl T."/>
            <person name="Merkel B.J."/>
            <person name="Hornburger P."/>
            <person name="Mueller R.-W."/>
            <person name="Bruemmer F."/>
            <person name="Labrenz M."/>
            <person name="Spormann A.M."/>
            <person name="Op den Camp H."/>
            <person name="Overmann J."/>
            <person name="Amann R."/>
            <person name="Jetten M.S.M."/>
            <person name="Mascher T."/>
            <person name="Medema M.H."/>
            <person name="Devos D.P."/>
            <person name="Kaster A.-K."/>
            <person name="Ovreas L."/>
            <person name="Rohde M."/>
            <person name="Galperin M.Y."/>
            <person name="Jogler C."/>
        </authorList>
    </citation>
    <scope>NUCLEOTIDE SEQUENCE [LARGE SCALE GENOMIC DNA]</scope>
    <source>
        <strain evidence="2 3">EC9</strain>
    </source>
</reference>
<dbReference type="InterPro" id="IPR050834">
    <property type="entry name" value="Glycosyltransf_2"/>
</dbReference>
<gene>
    <name evidence="2" type="primary">epsH_1</name>
    <name evidence="2" type="ORF">EC9_30830</name>
</gene>
<dbReference type="Proteomes" id="UP000319557">
    <property type="component" value="Chromosome"/>
</dbReference>
<evidence type="ECO:0000313" key="2">
    <source>
        <dbReference type="EMBL" id="QDS88888.1"/>
    </source>
</evidence>
<dbReference type="AlphaFoldDB" id="A0A517M1Z2"/>
<dbReference type="Pfam" id="PF00535">
    <property type="entry name" value="Glycos_transf_2"/>
    <property type="match status" value="1"/>
</dbReference>
<dbReference type="RefSeq" id="WP_218934148.1">
    <property type="nucleotide sequence ID" value="NZ_CP036261.1"/>
</dbReference>
<dbReference type="EC" id="2.4.-.-" evidence="2"/>
<evidence type="ECO:0000259" key="1">
    <source>
        <dbReference type="Pfam" id="PF00535"/>
    </source>
</evidence>
<sequence length="334" mass="37829">MSRPTVSIVIPAYNVGRYIDDVLRAALGQSLRDLEVVVVDDGSSDDTADRIKRVCDRRLKYVFQENAGQSAAINRGVAESSGDFIKLLDADDWIHPEHVAEQLAALAGHPNAIASCRWGYFTRDFRQPAVQSEHTNCSYRDPMRWLFDSLTIDQGMMGGWMWLIPRGVWEKSGGYDRRLSLNNDFHFSIALALAAESIQYAPSAIYSYRTGVAGALSGSQGRSAMESALLTTQLGTDLLLAREDSTEIRQLCADRFQQWLYQFYPEHLDLAEIANERIQQLGGSELPLRGGRVMQALLPVLGWRRVRRLQHWVYAHGWQRVLRAKARQRVSRFQ</sequence>
<dbReference type="InterPro" id="IPR029044">
    <property type="entry name" value="Nucleotide-diphossugar_trans"/>
</dbReference>
<feature type="domain" description="Glycosyltransferase 2-like" evidence="1">
    <location>
        <begin position="7"/>
        <end position="156"/>
    </location>
</feature>
<evidence type="ECO:0000313" key="3">
    <source>
        <dbReference type="Proteomes" id="UP000319557"/>
    </source>
</evidence>
<dbReference type="EMBL" id="CP036261">
    <property type="protein sequence ID" value="QDS88888.1"/>
    <property type="molecule type" value="Genomic_DNA"/>
</dbReference>
<dbReference type="Gene3D" id="3.90.550.10">
    <property type="entry name" value="Spore Coat Polysaccharide Biosynthesis Protein SpsA, Chain A"/>
    <property type="match status" value="1"/>
</dbReference>
<dbReference type="PANTHER" id="PTHR43685:SF2">
    <property type="entry name" value="GLYCOSYLTRANSFERASE 2-LIKE DOMAIN-CONTAINING PROTEIN"/>
    <property type="match status" value="1"/>
</dbReference>
<dbReference type="KEGG" id="ruv:EC9_30830"/>
<name>A0A517M1Z2_9BACT</name>
<dbReference type="GO" id="GO:0016757">
    <property type="term" value="F:glycosyltransferase activity"/>
    <property type="evidence" value="ECO:0007669"/>
    <property type="project" value="UniProtKB-KW"/>
</dbReference>
<dbReference type="CDD" id="cd00761">
    <property type="entry name" value="Glyco_tranf_GTA_type"/>
    <property type="match status" value="1"/>
</dbReference>
<proteinExistence type="predicted"/>
<keyword evidence="2" id="KW-0808">Transferase</keyword>
<keyword evidence="2" id="KW-0328">Glycosyltransferase</keyword>